<feature type="compositionally biased region" description="Polar residues" evidence="2">
    <location>
        <begin position="29"/>
        <end position="39"/>
    </location>
</feature>
<dbReference type="PANTHER" id="PTHR42041:SF1">
    <property type="entry name" value="DNA ENDONUCLEASE ACTIVATOR CTP1 C-TERMINAL DOMAIN-CONTAINING PROTEIN"/>
    <property type="match status" value="1"/>
</dbReference>
<reference evidence="3" key="1">
    <citation type="submission" date="2023-07" db="EMBL/GenBank/DDBJ databases">
        <title>Black Yeasts Isolated from many extreme environments.</title>
        <authorList>
            <person name="Coleine C."/>
            <person name="Stajich J.E."/>
            <person name="Selbmann L."/>
        </authorList>
    </citation>
    <scope>NUCLEOTIDE SEQUENCE</scope>
    <source>
        <strain evidence="3">CCFEE 5485</strain>
    </source>
</reference>
<feature type="coiled-coil region" evidence="1">
    <location>
        <begin position="135"/>
        <end position="215"/>
    </location>
</feature>
<sequence length="663" mass="73605">MASGALPPIRLRSDKSEALHQLSPERVNTRNISIATTASKDSRTTNDDTESDVFAPSNPGSAQTSPTRKANLFADYHPISPSKNNIAIGLPQSPSLPDINALRGHVRTNSDVQGLVKRFEHLDVRDKDVESSERRRKHEAELRRAQIAREEAESDVKRLREELRRVKRDSEEGRERERRVGRRLEVVMEEYASAKEQYTSQSTVYEKELRKARKEAYKSSSFVIKLQEELKSTRSSLRITQSGFDVEKQKVQRREQDTFNAQYQLAAVQEELDKLRAQLKIVEEEKEALKTNLKDEEVARVAAEGMIALPASQEDEDLFTSPRKARSPFSDNKENLGPSPRKIRESRSMEEDLLREKMRREHAEEMVEFLGLECRFRCCRCRTQARNVHGGINLPMTGDLSKALLDVMESMKAVLGASEVPEDADDMDVEAREEAQIVIEVPEGEAVEGAAMEDVVATQEVASEHIQVESELLDASRTMLSDEQEEAPVAPHPTPAEPGSERGTIPVEESSPHTLLHETSHQTNASRHLRTVTTTTTIPMHFTPVTSKPLVFPSSDEDSENIPPPLRSNIDNDSAIDTESATPTFDRAAALAAIEYRRGRAKSFAAGHVTPRKQMLEGRGVGGVGRRDISAPAFGSKTTGMGSASFGKGAGSVGRAAGRRGMV</sequence>
<evidence type="ECO:0000313" key="4">
    <source>
        <dbReference type="Proteomes" id="UP001274830"/>
    </source>
</evidence>
<gene>
    <name evidence="3" type="ORF">LTR78_001189</name>
</gene>
<feature type="region of interest" description="Disordered" evidence="2">
    <location>
        <begin position="1"/>
        <end position="67"/>
    </location>
</feature>
<dbReference type="PANTHER" id="PTHR42041">
    <property type="entry name" value="DNA ENDONUCLEASE ACTIVATOR CTP1 C-TERMINAL DOMAIN-CONTAINING PROTEIN"/>
    <property type="match status" value="1"/>
</dbReference>
<protein>
    <submittedName>
        <fullName evidence="3">Uncharacterized protein</fullName>
    </submittedName>
</protein>
<dbReference type="Proteomes" id="UP001274830">
    <property type="component" value="Unassembled WGS sequence"/>
</dbReference>
<feature type="compositionally biased region" description="Polar residues" evidence="2">
    <location>
        <begin position="58"/>
        <end position="67"/>
    </location>
</feature>
<feature type="compositionally biased region" description="Low complexity" evidence="2">
    <location>
        <begin position="653"/>
        <end position="663"/>
    </location>
</feature>
<feature type="compositionally biased region" description="Polar residues" evidence="2">
    <location>
        <begin position="569"/>
        <end position="581"/>
    </location>
</feature>
<feature type="coiled-coil region" evidence="1">
    <location>
        <begin position="265"/>
        <end position="299"/>
    </location>
</feature>
<evidence type="ECO:0000256" key="2">
    <source>
        <dbReference type="SAM" id="MobiDB-lite"/>
    </source>
</evidence>
<keyword evidence="4" id="KW-1185">Reference proteome</keyword>
<dbReference type="AlphaFoldDB" id="A0AAE1C5B2"/>
<feature type="region of interest" description="Disordered" evidence="2">
    <location>
        <begin position="481"/>
        <end position="510"/>
    </location>
</feature>
<evidence type="ECO:0000313" key="3">
    <source>
        <dbReference type="EMBL" id="KAK3678736.1"/>
    </source>
</evidence>
<dbReference type="EMBL" id="JAUTXT010000003">
    <property type="protein sequence ID" value="KAK3678736.1"/>
    <property type="molecule type" value="Genomic_DNA"/>
</dbReference>
<feature type="region of interest" description="Disordered" evidence="2">
    <location>
        <begin position="547"/>
        <end position="581"/>
    </location>
</feature>
<comment type="caution">
    <text evidence="3">The sequence shown here is derived from an EMBL/GenBank/DDBJ whole genome shotgun (WGS) entry which is preliminary data.</text>
</comment>
<evidence type="ECO:0000256" key="1">
    <source>
        <dbReference type="SAM" id="Coils"/>
    </source>
</evidence>
<name>A0AAE1C5B2_9PEZI</name>
<feature type="region of interest" description="Disordered" evidence="2">
    <location>
        <begin position="633"/>
        <end position="663"/>
    </location>
</feature>
<keyword evidence="1" id="KW-0175">Coiled coil</keyword>
<proteinExistence type="predicted"/>
<organism evidence="3 4">
    <name type="scientific">Recurvomyces mirabilis</name>
    <dbReference type="NCBI Taxonomy" id="574656"/>
    <lineage>
        <taxon>Eukaryota</taxon>
        <taxon>Fungi</taxon>
        <taxon>Dikarya</taxon>
        <taxon>Ascomycota</taxon>
        <taxon>Pezizomycotina</taxon>
        <taxon>Dothideomycetes</taxon>
        <taxon>Dothideomycetidae</taxon>
        <taxon>Mycosphaerellales</taxon>
        <taxon>Teratosphaeriaceae</taxon>
        <taxon>Recurvomyces</taxon>
    </lineage>
</organism>
<feature type="region of interest" description="Disordered" evidence="2">
    <location>
        <begin position="313"/>
        <end position="343"/>
    </location>
</feature>
<accession>A0AAE1C5B2</accession>